<comment type="caution">
    <text evidence="2">The sequence shown here is derived from an EMBL/GenBank/DDBJ whole genome shotgun (WGS) entry which is preliminary data.</text>
</comment>
<name>A0A3M7SH66_BRAPC</name>
<accession>A0A3M7SH66</accession>
<evidence type="ECO:0000313" key="3">
    <source>
        <dbReference type="Proteomes" id="UP000276133"/>
    </source>
</evidence>
<keyword evidence="3" id="KW-1185">Reference proteome</keyword>
<proteinExistence type="predicted"/>
<evidence type="ECO:0000313" key="2">
    <source>
        <dbReference type="EMBL" id="RNA34918.1"/>
    </source>
</evidence>
<keyword evidence="1" id="KW-0732">Signal</keyword>
<protein>
    <submittedName>
        <fullName evidence="2">Uncharacterized protein</fullName>
    </submittedName>
</protein>
<reference evidence="2 3" key="1">
    <citation type="journal article" date="2018" name="Sci. Rep.">
        <title>Genomic signatures of local adaptation to the degree of environmental predictability in rotifers.</title>
        <authorList>
            <person name="Franch-Gras L."/>
            <person name="Hahn C."/>
            <person name="Garcia-Roger E.M."/>
            <person name="Carmona M.J."/>
            <person name="Serra M."/>
            <person name="Gomez A."/>
        </authorList>
    </citation>
    <scope>NUCLEOTIDE SEQUENCE [LARGE SCALE GENOMIC DNA]</scope>
    <source>
        <strain evidence="2">HYR1</strain>
    </source>
</reference>
<dbReference type="EMBL" id="REGN01001398">
    <property type="protein sequence ID" value="RNA34918.1"/>
    <property type="molecule type" value="Genomic_DNA"/>
</dbReference>
<sequence length="75" mass="8891">MLHATRFECLLNAFFAANLAAPDDSTETKAILCKKLPFLLRNYYEKKSKNKAFFKRAYKYQEYSFKNSVINFEIH</sequence>
<evidence type="ECO:0000256" key="1">
    <source>
        <dbReference type="SAM" id="SignalP"/>
    </source>
</evidence>
<organism evidence="2 3">
    <name type="scientific">Brachionus plicatilis</name>
    <name type="common">Marine rotifer</name>
    <name type="synonym">Brachionus muelleri</name>
    <dbReference type="NCBI Taxonomy" id="10195"/>
    <lineage>
        <taxon>Eukaryota</taxon>
        <taxon>Metazoa</taxon>
        <taxon>Spiralia</taxon>
        <taxon>Gnathifera</taxon>
        <taxon>Rotifera</taxon>
        <taxon>Eurotatoria</taxon>
        <taxon>Monogononta</taxon>
        <taxon>Pseudotrocha</taxon>
        <taxon>Ploima</taxon>
        <taxon>Brachionidae</taxon>
        <taxon>Brachionus</taxon>
    </lineage>
</organism>
<gene>
    <name evidence="2" type="ORF">BpHYR1_038326</name>
</gene>
<dbReference type="AlphaFoldDB" id="A0A3M7SH66"/>
<feature type="chain" id="PRO_5018280651" evidence="1">
    <location>
        <begin position="21"/>
        <end position="75"/>
    </location>
</feature>
<dbReference type="Proteomes" id="UP000276133">
    <property type="component" value="Unassembled WGS sequence"/>
</dbReference>
<feature type="signal peptide" evidence="1">
    <location>
        <begin position="1"/>
        <end position="20"/>
    </location>
</feature>